<dbReference type="EMBL" id="JACIJR010000003">
    <property type="protein sequence ID" value="MBB5728965.1"/>
    <property type="molecule type" value="Genomic_DNA"/>
</dbReference>
<feature type="region of interest" description="Disordered" evidence="1">
    <location>
        <begin position="55"/>
        <end position="88"/>
    </location>
</feature>
<feature type="compositionally biased region" description="Pro residues" evidence="1">
    <location>
        <begin position="69"/>
        <end position="81"/>
    </location>
</feature>
<organism evidence="4 5">
    <name type="scientific">Sphingomonas prati</name>
    <dbReference type="NCBI Taxonomy" id="1843237"/>
    <lineage>
        <taxon>Bacteria</taxon>
        <taxon>Pseudomonadati</taxon>
        <taxon>Pseudomonadota</taxon>
        <taxon>Alphaproteobacteria</taxon>
        <taxon>Sphingomonadales</taxon>
        <taxon>Sphingomonadaceae</taxon>
        <taxon>Sphingomonas</taxon>
    </lineage>
</organism>
<accession>A0A7W9BS06</accession>
<feature type="domain" description="Zinc finger/thioredoxin putative" evidence="3">
    <location>
        <begin position="1"/>
        <end position="36"/>
    </location>
</feature>
<keyword evidence="2" id="KW-0812">Transmembrane</keyword>
<dbReference type="RefSeq" id="WP_157176732.1">
    <property type="nucleotide sequence ID" value="NZ_BMJP01000002.1"/>
</dbReference>
<evidence type="ECO:0000259" key="3">
    <source>
        <dbReference type="Pfam" id="PF13717"/>
    </source>
</evidence>
<feature type="compositionally biased region" description="Low complexity" evidence="1">
    <location>
        <begin position="55"/>
        <end position="68"/>
    </location>
</feature>
<dbReference type="Proteomes" id="UP000546701">
    <property type="component" value="Unassembled WGS sequence"/>
</dbReference>
<feature type="transmembrane region" description="Helical" evidence="2">
    <location>
        <begin position="120"/>
        <end position="143"/>
    </location>
</feature>
<comment type="caution">
    <text evidence="4">The sequence shown here is derived from an EMBL/GenBank/DDBJ whole genome shotgun (WGS) entry which is preliminary data.</text>
</comment>
<dbReference type="InterPro" id="IPR011723">
    <property type="entry name" value="Znf/thioredoxin_put"/>
</dbReference>
<dbReference type="NCBIfam" id="TIGR02098">
    <property type="entry name" value="MJ0042_CXXC"/>
    <property type="match status" value="1"/>
</dbReference>
<evidence type="ECO:0000313" key="5">
    <source>
        <dbReference type="Proteomes" id="UP000546701"/>
    </source>
</evidence>
<keyword evidence="5" id="KW-1185">Reference proteome</keyword>
<name>A0A7W9BS06_9SPHN</name>
<evidence type="ECO:0000313" key="4">
    <source>
        <dbReference type="EMBL" id="MBB5728965.1"/>
    </source>
</evidence>
<sequence length="255" mass="26904">MILICPACSTRYLVPDTAIGTTGRQVRCAACRHSWFESAPATVLATEPLPTVAATPAPTPAPVAAQPAPVAPPPVAAPTPTPTADHPRRVYGEEDLAARSGIDPFAHAPPFRPRRNPAKLWTLIAVLVGVLLIAAIAALLVLVPGDMAGRVGLATGSTQKLYVKSLRQERRVMESGNELLEVSGVVINPTDTVQPVPDIRAELRDASRRTVYSWTITRPARTLQPGASVDFDSAAVDVPKGSADVSLRLAEPIAN</sequence>
<keyword evidence="2" id="KW-0472">Membrane</keyword>
<gene>
    <name evidence="4" type="ORF">FHS99_001443</name>
</gene>
<evidence type="ECO:0000256" key="1">
    <source>
        <dbReference type="SAM" id="MobiDB-lite"/>
    </source>
</evidence>
<proteinExistence type="predicted"/>
<evidence type="ECO:0000256" key="2">
    <source>
        <dbReference type="SAM" id="Phobius"/>
    </source>
</evidence>
<keyword evidence="2" id="KW-1133">Transmembrane helix</keyword>
<reference evidence="4 5" key="1">
    <citation type="submission" date="2020-08" db="EMBL/GenBank/DDBJ databases">
        <title>Genomic Encyclopedia of Type Strains, Phase IV (KMG-IV): sequencing the most valuable type-strain genomes for metagenomic binning, comparative biology and taxonomic classification.</title>
        <authorList>
            <person name="Goeker M."/>
        </authorList>
    </citation>
    <scope>NUCLEOTIDE SEQUENCE [LARGE SCALE GENOMIC DNA]</scope>
    <source>
        <strain evidence="4 5">DSM 103336</strain>
    </source>
</reference>
<dbReference type="Pfam" id="PF13717">
    <property type="entry name" value="Zn_ribbon_4"/>
    <property type="match status" value="1"/>
</dbReference>
<dbReference type="OrthoDB" id="7159357at2"/>
<protein>
    <submittedName>
        <fullName evidence="4">Putative Zn finger-like uncharacterized protein</fullName>
    </submittedName>
</protein>
<dbReference type="AlphaFoldDB" id="A0A7W9BS06"/>